<dbReference type="VEuPathDB" id="VectorBase:AFAF006915"/>
<dbReference type="EMBL" id="AXCN02000820">
    <property type="status" value="NOT_ANNOTATED_CDS"/>
    <property type="molecule type" value="Genomic_DNA"/>
</dbReference>
<reference evidence="4" key="1">
    <citation type="submission" date="2014-01" db="EMBL/GenBank/DDBJ databases">
        <title>The Genome Sequence of Anopheles farauti FAR1 (V2).</title>
        <authorList>
            <consortium name="The Broad Institute Genomics Platform"/>
            <person name="Neafsey D.E."/>
            <person name="Besansky N."/>
            <person name="Howell P."/>
            <person name="Walton C."/>
            <person name="Young S.K."/>
            <person name="Zeng Q."/>
            <person name="Gargeya S."/>
            <person name="Fitzgerald M."/>
            <person name="Haas B."/>
            <person name="Abouelleil A."/>
            <person name="Allen A.W."/>
            <person name="Alvarado L."/>
            <person name="Arachchi H.M."/>
            <person name="Berlin A.M."/>
            <person name="Chapman S.B."/>
            <person name="Gainer-Dewar J."/>
            <person name="Goldberg J."/>
            <person name="Griggs A."/>
            <person name="Gujja S."/>
            <person name="Hansen M."/>
            <person name="Howarth C."/>
            <person name="Imamovic A."/>
            <person name="Ireland A."/>
            <person name="Larimer J."/>
            <person name="McCowan C."/>
            <person name="Murphy C."/>
            <person name="Pearson M."/>
            <person name="Poon T.W."/>
            <person name="Priest M."/>
            <person name="Roberts A."/>
            <person name="Saif S."/>
            <person name="Shea T."/>
            <person name="Sisk P."/>
            <person name="Sykes S."/>
            <person name="Wortman J."/>
            <person name="Nusbaum C."/>
            <person name="Birren B."/>
        </authorList>
    </citation>
    <scope>NUCLEOTIDE SEQUENCE [LARGE SCALE GENOMIC DNA]</scope>
    <source>
        <strain evidence="4">FAR1</strain>
    </source>
</reference>
<feature type="region of interest" description="Disordered" evidence="1">
    <location>
        <begin position="1"/>
        <end position="77"/>
    </location>
</feature>
<accession>A0A182QBL3</accession>
<feature type="transmembrane region" description="Helical" evidence="2">
    <location>
        <begin position="85"/>
        <end position="103"/>
    </location>
</feature>
<proteinExistence type="predicted"/>
<evidence type="ECO:0000313" key="4">
    <source>
        <dbReference type="Proteomes" id="UP000075886"/>
    </source>
</evidence>
<dbReference type="EnsemblMetazoa" id="AFAF006915-RA">
    <property type="protein sequence ID" value="AFAF006915-PA"/>
    <property type="gene ID" value="AFAF006915"/>
</dbReference>
<keyword evidence="2" id="KW-0812">Transmembrane</keyword>
<protein>
    <submittedName>
        <fullName evidence="3">Uncharacterized protein</fullName>
    </submittedName>
</protein>
<evidence type="ECO:0000313" key="3">
    <source>
        <dbReference type="EnsemblMetazoa" id="AFAF006915-PA"/>
    </source>
</evidence>
<evidence type="ECO:0000256" key="2">
    <source>
        <dbReference type="SAM" id="Phobius"/>
    </source>
</evidence>
<name>A0A182QBL3_9DIPT</name>
<keyword evidence="2" id="KW-0472">Membrane</keyword>
<reference evidence="3" key="2">
    <citation type="submission" date="2020-05" db="UniProtKB">
        <authorList>
            <consortium name="EnsemblMetazoa"/>
        </authorList>
    </citation>
    <scope>IDENTIFICATION</scope>
    <source>
        <strain evidence="3">FAR1</strain>
    </source>
</reference>
<dbReference type="Proteomes" id="UP000075886">
    <property type="component" value="Unassembled WGS sequence"/>
</dbReference>
<sequence>MHEQGSHQLRRRRRTVHTHTGQEEEEEEKKTIPGTEQLIRRVSRPRHGQTMVPRQTVTGGRETPGPSTRSGVPDEPQRFRMMRSVLFVVTVVIITSSSSTLIVTS</sequence>
<organism evidence="3 4">
    <name type="scientific">Anopheles farauti</name>
    <dbReference type="NCBI Taxonomy" id="69004"/>
    <lineage>
        <taxon>Eukaryota</taxon>
        <taxon>Metazoa</taxon>
        <taxon>Ecdysozoa</taxon>
        <taxon>Arthropoda</taxon>
        <taxon>Hexapoda</taxon>
        <taxon>Insecta</taxon>
        <taxon>Pterygota</taxon>
        <taxon>Neoptera</taxon>
        <taxon>Endopterygota</taxon>
        <taxon>Diptera</taxon>
        <taxon>Nematocera</taxon>
        <taxon>Culicoidea</taxon>
        <taxon>Culicidae</taxon>
        <taxon>Anophelinae</taxon>
        <taxon>Anopheles</taxon>
    </lineage>
</organism>
<evidence type="ECO:0000256" key="1">
    <source>
        <dbReference type="SAM" id="MobiDB-lite"/>
    </source>
</evidence>
<keyword evidence="2" id="KW-1133">Transmembrane helix</keyword>
<feature type="compositionally biased region" description="Basic residues" evidence="1">
    <location>
        <begin position="8"/>
        <end position="17"/>
    </location>
</feature>
<keyword evidence="4" id="KW-1185">Reference proteome</keyword>
<dbReference type="AlphaFoldDB" id="A0A182QBL3"/>